<accession>A0ABT1WPP1</accession>
<dbReference type="EMBL" id="JANHNZ010000008">
    <property type="protein sequence ID" value="MCQ9210466.1"/>
    <property type="molecule type" value="Genomic_DNA"/>
</dbReference>
<evidence type="ECO:0000313" key="1">
    <source>
        <dbReference type="EMBL" id="MCQ9210466.1"/>
    </source>
</evidence>
<comment type="caution">
    <text evidence="1">The sequence shown here is derived from an EMBL/GenBank/DDBJ whole genome shotgun (WGS) entry which is preliminary data.</text>
</comment>
<reference evidence="1" key="2">
    <citation type="journal article" date="2023" name="Curr. Microbiol.">
        <title>Granulicatella seriolae sp. nov., a Novel Facultative Anaerobe Isolated from Yellowtail Marine Fish.</title>
        <authorList>
            <person name="Lee M."/>
            <person name="Choi Y.J."/>
            <person name="Farooq A."/>
            <person name="Jeong J.B."/>
            <person name="Jung M.Y."/>
        </authorList>
    </citation>
    <scope>NUCLEOTIDE SEQUENCE</scope>
    <source>
        <strain evidence="1">S8</strain>
    </source>
</reference>
<gene>
    <name evidence="1" type="ORF">NPA36_07870</name>
</gene>
<sequence>MPKTAQFLFKSSQGKTKILNIANPKEGLDEETARQAMEKIAATKAFQVDDVEIYQTPYAAKYVERSEEQIFTTKK</sequence>
<dbReference type="Pfam" id="PF11148">
    <property type="entry name" value="DUF2922"/>
    <property type="match status" value="1"/>
</dbReference>
<reference evidence="1" key="3">
    <citation type="journal article" date="2023" name="Microbiol. Resour. Announc.">
        <title>Draft Genome Sequence of Granulicatella sp. Strain S8, Isolated from a Marine Fish, Seriola quinqueradiata.</title>
        <authorList>
            <person name="Lee M."/>
            <person name="Farooq A."/>
            <person name="Jeong J.B."/>
            <person name="Jung M.Y."/>
        </authorList>
    </citation>
    <scope>NUCLEOTIDE SEQUENCE</scope>
    <source>
        <strain evidence="1">S8</strain>
    </source>
</reference>
<organism evidence="1 2">
    <name type="scientific">Granulicatella seriolae</name>
    <dbReference type="NCBI Taxonomy" id="2967226"/>
    <lineage>
        <taxon>Bacteria</taxon>
        <taxon>Bacillati</taxon>
        <taxon>Bacillota</taxon>
        <taxon>Bacilli</taxon>
        <taxon>Lactobacillales</taxon>
        <taxon>Carnobacteriaceae</taxon>
        <taxon>Granulicatella</taxon>
    </lineage>
</organism>
<protein>
    <submittedName>
        <fullName evidence="1">DUF2922 domain-containing protein</fullName>
    </submittedName>
</protein>
<dbReference type="Proteomes" id="UP001059480">
    <property type="component" value="Unassembled WGS sequence"/>
</dbReference>
<proteinExistence type="predicted"/>
<dbReference type="RefSeq" id="WP_256945576.1">
    <property type="nucleotide sequence ID" value="NZ_JANHNZ010000008.1"/>
</dbReference>
<reference evidence="1" key="1">
    <citation type="submission" date="2022-07" db="EMBL/GenBank/DDBJ databases">
        <authorList>
            <person name="Jung M.-Y."/>
            <person name="Lee M."/>
        </authorList>
    </citation>
    <scope>NUCLEOTIDE SEQUENCE</scope>
    <source>
        <strain evidence="1">S8</strain>
    </source>
</reference>
<dbReference type="InterPro" id="IPR021321">
    <property type="entry name" value="DUF2922"/>
</dbReference>
<keyword evidence="2" id="KW-1185">Reference proteome</keyword>
<name>A0ABT1WPP1_9LACT</name>
<evidence type="ECO:0000313" key="2">
    <source>
        <dbReference type="Proteomes" id="UP001059480"/>
    </source>
</evidence>